<organism evidence="1 2">
    <name type="scientific">Anisodus tanguticus</name>
    <dbReference type="NCBI Taxonomy" id="243964"/>
    <lineage>
        <taxon>Eukaryota</taxon>
        <taxon>Viridiplantae</taxon>
        <taxon>Streptophyta</taxon>
        <taxon>Embryophyta</taxon>
        <taxon>Tracheophyta</taxon>
        <taxon>Spermatophyta</taxon>
        <taxon>Magnoliopsida</taxon>
        <taxon>eudicotyledons</taxon>
        <taxon>Gunneridae</taxon>
        <taxon>Pentapetalae</taxon>
        <taxon>asterids</taxon>
        <taxon>lamiids</taxon>
        <taxon>Solanales</taxon>
        <taxon>Solanaceae</taxon>
        <taxon>Solanoideae</taxon>
        <taxon>Hyoscyameae</taxon>
        <taxon>Anisodus</taxon>
    </lineage>
</organism>
<name>A0AAE1UUI8_9SOLA</name>
<sequence length="86" mass="9879">MISLVRFHVHEGQSLIEPLVLDMGCDSGNMLVTMRVTLETYKKFIISIWVNNLRFNRRKTITCGPETLEHKFGRKGINFSSHGKLS</sequence>
<reference evidence="1" key="1">
    <citation type="submission" date="2023-12" db="EMBL/GenBank/DDBJ databases">
        <title>Genome assembly of Anisodus tanguticus.</title>
        <authorList>
            <person name="Wang Y.-J."/>
        </authorList>
    </citation>
    <scope>NUCLEOTIDE SEQUENCE</scope>
    <source>
        <strain evidence="1">KB-2021</strain>
        <tissue evidence="1">Leaf</tissue>
    </source>
</reference>
<accession>A0AAE1UUI8</accession>
<comment type="caution">
    <text evidence="1">The sequence shown here is derived from an EMBL/GenBank/DDBJ whole genome shotgun (WGS) entry which is preliminary data.</text>
</comment>
<gene>
    <name evidence="1" type="ORF">RND71_036841</name>
</gene>
<dbReference type="EMBL" id="JAVYJV010000020">
    <property type="protein sequence ID" value="KAK4343747.1"/>
    <property type="molecule type" value="Genomic_DNA"/>
</dbReference>
<evidence type="ECO:0000313" key="1">
    <source>
        <dbReference type="EMBL" id="KAK4343747.1"/>
    </source>
</evidence>
<protein>
    <submittedName>
        <fullName evidence="1">Uncharacterized protein</fullName>
    </submittedName>
</protein>
<dbReference type="AlphaFoldDB" id="A0AAE1UUI8"/>
<dbReference type="Proteomes" id="UP001291623">
    <property type="component" value="Unassembled WGS sequence"/>
</dbReference>
<proteinExistence type="predicted"/>
<evidence type="ECO:0000313" key="2">
    <source>
        <dbReference type="Proteomes" id="UP001291623"/>
    </source>
</evidence>
<keyword evidence="2" id="KW-1185">Reference proteome</keyword>